<dbReference type="Pfam" id="PF00010">
    <property type="entry name" value="HLH"/>
    <property type="match status" value="1"/>
</dbReference>
<dbReference type="SMART" id="SM00353">
    <property type="entry name" value="HLH"/>
    <property type="match status" value="1"/>
</dbReference>
<evidence type="ECO:0000256" key="2">
    <source>
        <dbReference type="SAM" id="MobiDB-lite"/>
    </source>
</evidence>
<accession>A0ABR3WK62</accession>
<feature type="compositionally biased region" description="Basic and acidic residues" evidence="2">
    <location>
        <begin position="175"/>
        <end position="194"/>
    </location>
</feature>
<proteinExistence type="predicted"/>
<feature type="compositionally biased region" description="Low complexity" evidence="2">
    <location>
        <begin position="133"/>
        <end position="150"/>
    </location>
</feature>
<evidence type="ECO:0000313" key="4">
    <source>
        <dbReference type="EMBL" id="KAL1863960.1"/>
    </source>
</evidence>
<dbReference type="PANTHER" id="PTHR47336:SF2">
    <property type="entry name" value="TRANSCRIPTION FACTOR HMS1-RELATED"/>
    <property type="match status" value="1"/>
</dbReference>
<sequence>MGARVLPTRLPTSTQKRISHFAPCPPSGLRPSNTSSIVIMDPSADFSDLLDGPTFGSLPWPPVDSGYSTFSYPHTDTYTNGAAFLPTADASVPPGAMFVSMQGAEMQWTNMPVTTSVDPCAFAVDQHDRQGRSQSSSQHSPASLSSPASSHESRRKRNSCRLADDEGQATSGSRSLDDKPRPKKRTCSETHIPADIEGSTSTKPKAEKRKSKSEQISQSSLSALVDGGAGGTNRAHLRTASRRPKGTPPGSPNQDPGDEDLTPEERRARHSHNMVEKQYRNRLNQQFESLLAVLPAESQGSRGGGEGDERRLSKAEVLDMARQRITTLEEERRTLQLEREELLENVGLMGKIMSSSPNN</sequence>
<feature type="coiled-coil region" evidence="1">
    <location>
        <begin position="318"/>
        <end position="345"/>
    </location>
</feature>
<dbReference type="InterPro" id="IPR011598">
    <property type="entry name" value="bHLH_dom"/>
</dbReference>
<protein>
    <recommendedName>
        <fullName evidence="3">BHLH domain-containing protein</fullName>
    </recommendedName>
</protein>
<dbReference type="PANTHER" id="PTHR47336">
    <property type="entry name" value="TRANSCRIPTION FACTOR HMS1-RELATED"/>
    <property type="match status" value="1"/>
</dbReference>
<dbReference type="PROSITE" id="PS50888">
    <property type="entry name" value="BHLH"/>
    <property type="match status" value="1"/>
</dbReference>
<dbReference type="InterPro" id="IPR052099">
    <property type="entry name" value="Regulatory_TF_Diverse"/>
</dbReference>
<keyword evidence="5" id="KW-1185">Reference proteome</keyword>
<comment type="caution">
    <text evidence="4">The sequence shown here is derived from an EMBL/GenBank/DDBJ whole genome shotgun (WGS) entry which is preliminary data.</text>
</comment>
<dbReference type="Gene3D" id="4.10.280.10">
    <property type="entry name" value="Helix-loop-helix DNA-binding domain"/>
    <property type="match status" value="1"/>
</dbReference>
<feature type="region of interest" description="Disordered" evidence="2">
    <location>
        <begin position="126"/>
        <end position="272"/>
    </location>
</feature>
<gene>
    <name evidence="4" type="ORF">VTK73DRAFT_6280</name>
</gene>
<name>A0ABR3WK62_9PEZI</name>
<dbReference type="EMBL" id="JAZHXJ010000353">
    <property type="protein sequence ID" value="KAL1863960.1"/>
    <property type="molecule type" value="Genomic_DNA"/>
</dbReference>
<evidence type="ECO:0000313" key="5">
    <source>
        <dbReference type="Proteomes" id="UP001586593"/>
    </source>
</evidence>
<feature type="compositionally biased region" description="Basic residues" evidence="2">
    <location>
        <begin position="235"/>
        <end position="245"/>
    </location>
</feature>
<feature type="domain" description="BHLH" evidence="3">
    <location>
        <begin position="267"/>
        <end position="328"/>
    </location>
</feature>
<dbReference type="InterPro" id="IPR036638">
    <property type="entry name" value="HLH_DNA-bd_sf"/>
</dbReference>
<evidence type="ECO:0000256" key="1">
    <source>
        <dbReference type="SAM" id="Coils"/>
    </source>
</evidence>
<feature type="compositionally biased region" description="Basic and acidic residues" evidence="2">
    <location>
        <begin position="263"/>
        <end position="272"/>
    </location>
</feature>
<dbReference type="SUPFAM" id="SSF47459">
    <property type="entry name" value="HLH, helix-loop-helix DNA-binding domain"/>
    <property type="match status" value="1"/>
</dbReference>
<keyword evidence="1" id="KW-0175">Coiled coil</keyword>
<reference evidence="4 5" key="1">
    <citation type="journal article" date="2024" name="Commun. Biol.">
        <title>Comparative genomic analysis of thermophilic fungi reveals convergent evolutionary adaptations and gene losses.</title>
        <authorList>
            <person name="Steindorff A.S."/>
            <person name="Aguilar-Pontes M.V."/>
            <person name="Robinson A.J."/>
            <person name="Andreopoulos B."/>
            <person name="LaButti K."/>
            <person name="Kuo A."/>
            <person name="Mondo S."/>
            <person name="Riley R."/>
            <person name="Otillar R."/>
            <person name="Haridas S."/>
            <person name="Lipzen A."/>
            <person name="Grimwood J."/>
            <person name="Schmutz J."/>
            <person name="Clum A."/>
            <person name="Reid I.D."/>
            <person name="Moisan M.C."/>
            <person name="Butler G."/>
            <person name="Nguyen T.T.M."/>
            <person name="Dewar K."/>
            <person name="Conant G."/>
            <person name="Drula E."/>
            <person name="Henrissat B."/>
            <person name="Hansel C."/>
            <person name="Singer S."/>
            <person name="Hutchinson M.I."/>
            <person name="de Vries R.P."/>
            <person name="Natvig D.O."/>
            <person name="Powell A.J."/>
            <person name="Tsang A."/>
            <person name="Grigoriev I.V."/>
        </authorList>
    </citation>
    <scope>NUCLEOTIDE SEQUENCE [LARGE SCALE GENOMIC DNA]</scope>
    <source>
        <strain evidence="4 5">ATCC 24622</strain>
    </source>
</reference>
<organism evidence="4 5">
    <name type="scientific">Phialemonium thermophilum</name>
    <dbReference type="NCBI Taxonomy" id="223376"/>
    <lineage>
        <taxon>Eukaryota</taxon>
        <taxon>Fungi</taxon>
        <taxon>Dikarya</taxon>
        <taxon>Ascomycota</taxon>
        <taxon>Pezizomycotina</taxon>
        <taxon>Sordariomycetes</taxon>
        <taxon>Sordariomycetidae</taxon>
        <taxon>Cephalothecales</taxon>
        <taxon>Cephalothecaceae</taxon>
        <taxon>Phialemonium</taxon>
    </lineage>
</organism>
<dbReference type="Proteomes" id="UP001586593">
    <property type="component" value="Unassembled WGS sequence"/>
</dbReference>
<evidence type="ECO:0000259" key="3">
    <source>
        <dbReference type="PROSITE" id="PS50888"/>
    </source>
</evidence>